<gene>
    <name evidence="7" type="ORF">WOLCODRAFT_161343</name>
</gene>
<feature type="compositionally biased region" description="Low complexity" evidence="5">
    <location>
        <begin position="150"/>
        <end position="166"/>
    </location>
</feature>
<dbReference type="InterPro" id="IPR011011">
    <property type="entry name" value="Znf_FYVE_PHD"/>
</dbReference>
<protein>
    <recommendedName>
        <fullName evidence="6">FYVE-type domain-containing protein</fullName>
    </recommendedName>
</protein>
<feature type="compositionally biased region" description="Low complexity" evidence="5">
    <location>
        <begin position="187"/>
        <end position="201"/>
    </location>
</feature>
<dbReference type="AlphaFoldDB" id="A0A2H3JHB6"/>
<evidence type="ECO:0000256" key="3">
    <source>
        <dbReference type="ARBA" id="ARBA00022833"/>
    </source>
</evidence>
<dbReference type="InterPro" id="IPR036531">
    <property type="entry name" value="Rbsn_Rab-bd_sf"/>
</dbReference>
<dbReference type="InterPro" id="IPR017455">
    <property type="entry name" value="Znf_FYVE-rel"/>
</dbReference>
<evidence type="ECO:0000259" key="6">
    <source>
        <dbReference type="PROSITE" id="PS50178"/>
    </source>
</evidence>
<feature type="compositionally biased region" description="Polar residues" evidence="5">
    <location>
        <begin position="317"/>
        <end position="354"/>
    </location>
</feature>
<dbReference type="STRING" id="742152.A0A2H3JHB6"/>
<evidence type="ECO:0000256" key="1">
    <source>
        <dbReference type="ARBA" id="ARBA00022723"/>
    </source>
</evidence>
<dbReference type="SMART" id="SM00064">
    <property type="entry name" value="FYVE"/>
    <property type="match status" value="1"/>
</dbReference>
<evidence type="ECO:0000256" key="5">
    <source>
        <dbReference type="SAM" id="MobiDB-lite"/>
    </source>
</evidence>
<dbReference type="InterPro" id="IPR021565">
    <property type="entry name" value="Rbsn_Rab-bd"/>
</dbReference>
<dbReference type="InterPro" id="IPR000306">
    <property type="entry name" value="Znf_FYVE"/>
</dbReference>
<evidence type="ECO:0000256" key="4">
    <source>
        <dbReference type="PROSITE-ProRule" id="PRU00091"/>
    </source>
</evidence>
<feature type="region of interest" description="Disordered" evidence="5">
    <location>
        <begin position="733"/>
        <end position="758"/>
    </location>
</feature>
<feature type="compositionally biased region" description="Low complexity" evidence="5">
    <location>
        <begin position="116"/>
        <end position="134"/>
    </location>
</feature>
<name>A0A2H3JHB6_WOLCO</name>
<dbReference type="OMA" id="NGHTYSE"/>
<sequence length="832" mass="90709">MNGTPNVPYQAYKPKRHSRNVSNNSMPNGTPPRRSQSVVGNGLNGHATNDSLYRQRSGSSGVEDHHIRPGVIPGEQEYIPKPHSLVAPLPHSGRSESLNFDYVRYSPYTPAKSEQPSPTTPSSNHTPSPPASASLLATNKVQPPAPPPVSSSAQSSSPASSNSPTPSISPAPSGPIGVNESLGTHDPPAVVPATSTPPTSALNGHAEPRLVTVTSPIAGPSSLPASPSSDRHVSAPRKTSTFRHVPLRNPHTRPALPSSPLRPADSHARTPSGASSLARQLDPPRLAASSSKGSSTVPSPTVTPHDRALPAVPNFDLPQSSLPPSEAQSPYTPNQPSPASVVSQSHRGSQNVPSKPQIHAPVPAAVPYRVHTPSAYPSPTSPSPARSVARSPAPYRPGFQPKGVYRPRTDEFFEARKARLDVGRIERTRLERRLEKLINLHFPPEGQKLKEKAALPDERFHPPNKRLSSIFEMDLSELRSKSASDLWRDMMQSQMTPGNKNEIRAAEQKITPWEEDADVSQCPLCSASFHPLTNRKHHCRLCGRIVCSLPVKYPQRPQTCSLLFVTDSKTGRIEEVGEGVDYGVRRRTISTNQGKTGGVEDGLGEDEKFLKGVRICRDCRPVLLRQQYKQEAHSVPFFFKLYEAFVSLETDIEAALPQFQELMLSLSKPERPTPEASAARKRLLEAFGQYDALAKRIRQLPCPNGKGSSQDRMQAAIATRANVFLQKHMFPLQSLPKPNKSPKAQDTVQSEPEDPVIDPDSEVARVLQPLLEQEALLESFVEEAKAHRKFEDAKTLKTNLQEIRTEINCILANAEAGMGNQIGKKNAKTRNS</sequence>
<proteinExistence type="predicted"/>
<dbReference type="Pfam" id="PF01363">
    <property type="entry name" value="FYVE"/>
    <property type="match status" value="1"/>
</dbReference>
<evidence type="ECO:0000256" key="2">
    <source>
        <dbReference type="ARBA" id="ARBA00022771"/>
    </source>
</evidence>
<dbReference type="GO" id="GO:0008270">
    <property type="term" value="F:zinc ion binding"/>
    <property type="evidence" value="ECO:0007669"/>
    <property type="project" value="UniProtKB-KW"/>
</dbReference>
<dbReference type="PANTHER" id="PTHR13510">
    <property type="entry name" value="FYVE-FINGER-CONTAINING RAB5 EFFECTOR PROTEIN RABENOSYN-5-RELATED"/>
    <property type="match status" value="1"/>
</dbReference>
<dbReference type="PANTHER" id="PTHR13510:SF44">
    <property type="entry name" value="RABENOSYN-5"/>
    <property type="match status" value="1"/>
</dbReference>
<dbReference type="Proteomes" id="UP000218811">
    <property type="component" value="Unassembled WGS sequence"/>
</dbReference>
<feature type="compositionally biased region" description="Polar residues" evidence="5">
    <location>
        <begin position="46"/>
        <end position="60"/>
    </location>
</feature>
<dbReference type="EMBL" id="KB467942">
    <property type="protein sequence ID" value="PCH38159.1"/>
    <property type="molecule type" value="Genomic_DNA"/>
</dbReference>
<feature type="compositionally biased region" description="Low complexity" evidence="5">
    <location>
        <begin position="215"/>
        <end position="228"/>
    </location>
</feature>
<feature type="compositionally biased region" description="Low complexity" evidence="5">
    <location>
        <begin position="289"/>
        <end position="303"/>
    </location>
</feature>
<dbReference type="Gene3D" id="3.30.40.10">
    <property type="entry name" value="Zinc/RING finger domain, C3HC4 (zinc finger)"/>
    <property type="match status" value="1"/>
</dbReference>
<feature type="compositionally biased region" description="Low complexity" evidence="5">
    <location>
        <begin position="372"/>
        <end position="397"/>
    </location>
</feature>
<dbReference type="InterPro" id="IPR013083">
    <property type="entry name" value="Znf_RING/FYVE/PHD"/>
</dbReference>
<feature type="region of interest" description="Disordered" evidence="5">
    <location>
        <begin position="1"/>
        <end position="95"/>
    </location>
</feature>
<feature type="domain" description="FYVE-type" evidence="6">
    <location>
        <begin position="516"/>
        <end position="624"/>
    </location>
</feature>
<dbReference type="PROSITE" id="PS50178">
    <property type="entry name" value="ZF_FYVE"/>
    <property type="match status" value="1"/>
</dbReference>
<keyword evidence="2 4" id="KW-0863">Zinc-finger</keyword>
<keyword evidence="8" id="KW-1185">Reference proteome</keyword>
<dbReference type="SUPFAM" id="SSF57903">
    <property type="entry name" value="FYVE/PHD zinc finger"/>
    <property type="match status" value="1"/>
</dbReference>
<accession>A0A2H3JHB6</accession>
<organism evidence="7 8">
    <name type="scientific">Wolfiporia cocos (strain MD-104)</name>
    <name type="common">Brown rot fungus</name>
    <dbReference type="NCBI Taxonomy" id="742152"/>
    <lineage>
        <taxon>Eukaryota</taxon>
        <taxon>Fungi</taxon>
        <taxon>Dikarya</taxon>
        <taxon>Basidiomycota</taxon>
        <taxon>Agaricomycotina</taxon>
        <taxon>Agaricomycetes</taxon>
        <taxon>Polyporales</taxon>
        <taxon>Phaeolaceae</taxon>
        <taxon>Wolfiporia</taxon>
    </lineage>
</organism>
<dbReference type="OrthoDB" id="166134at2759"/>
<dbReference type="CDD" id="cd15737">
    <property type="entry name" value="FYVE2_Vac1p_like"/>
    <property type="match status" value="1"/>
</dbReference>
<keyword evidence="1" id="KW-0479">Metal-binding</keyword>
<dbReference type="Gene3D" id="4.10.860.20">
    <property type="entry name" value="Rabenosyn, Rab binding domain"/>
    <property type="match status" value="1"/>
</dbReference>
<evidence type="ECO:0000313" key="7">
    <source>
        <dbReference type="EMBL" id="PCH38159.1"/>
    </source>
</evidence>
<dbReference type="InterPro" id="IPR052727">
    <property type="entry name" value="Rab4/Rab5_effector"/>
</dbReference>
<reference evidence="7 8" key="1">
    <citation type="journal article" date="2012" name="Science">
        <title>The Paleozoic origin of enzymatic lignin decomposition reconstructed from 31 fungal genomes.</title>
        <authorList>
            <person name="Floudas D."/>
            <person name="Binder M."/>
            <person name="Riley R."/>
            <person name="Barry K."/>
            <person name="Blanchette R.A."/>
            <person name="Henrissat B."/>
            <person name="Martinez A.T."/>
            <person name="Otillar R."/>
            <person name="Spatafora J.W."/>
            <person name="Yadav J.S."/>
            <person name="Aerts A."/>
            <person name="Benoit I."/>
            <person name="Boyd A."/>
            <person name="Carlson A."/>
            <person name="Copeland A."/>
            <person name="Coutinho P.M."/>
            <person name="de Vries R.P."/>
            <person name="Ferreira P."/>
            <person name="Findley K."/>
            <person name="Foster B."/>
            <person name="Gaskell J."/>
            <person name="Glotzer D."/>
            <person name="Gorecki P."/>
            <person name="Heitman J."/>
            <person name="Hesse C."/>
            <person name="Hori C."/>
            <person name="Igarashi K."/>
            <person name="Jurgens J.A."/>
            <person name="Kallen N."/>
            <person name="Kersten P."/>
            <person name="Kohler A."/>
            <person name="Kuees U."/>
            <person name="Kumar T.K.A."/>
            <person name="Kuo A."/>
            <person name="LaButti K."/>
            <person name="Larrondo L.F."/>
            <person name="Lindquist E."/>
            <person name="Ling A."/>
            <person name="Lombard V."/>
            <person name="Lucas S."/>
            <person name="Lundell T."/>
            <person name="Martin R."/>
            <person name="McLaughlin D.J."/>
            <person name="Morgenstern I."/>
            <person name="Morin E."/>
            <person name="Murat C."/>
            <person name="Nagy L.G."/>
            <person name="Nolan M."/>
            <person name="Ohm R.A."/>
            <person name="Patyshakuliyeva A."/>
            <person name="Rokas A."/>
            <person name="Ruiz-Duenas F.J."/>
            <person name="Sabat G."/>
            <person name="Salamov A."/>
            <person name="Samejima M."/>
            <person name="Schmutz J."/>
            <person name="Slot J.C."/>
            <person name="St John F."/>
            <person name="Stenlid J."/>
            <person name="Sun H."/>
            <person name="Sun S."/>
            <person name="Syed K."/>
            <person name="Tsang A."/>
            <person name="Wiebenga A."/>
            <person name="Young D."/>
            <person name="Pisabarro A."/>
            <person name="Eastwood D.C."/>
            <person name="Martin F."/>
            <person name="Cullen D."/>
            <person name="Grigoriev I.V."/>
            <person name="Hibbett D.S."/>
        </authorList>
    </citation>
    <scope>NUCLEOTIDE SEQUENCE [LARGE SCALE GENOMIC DNA]</scope>
    <source>
        <strain evidence="7 8">MD-104</strain>
    </source>
</reference>
<dbReference type="Pfam" id="PF11464">
    <property type="entry name" value="Rbsn"/>
    <property type="match status" value="1"/>
</dbReference>
<keyword evidence="3" id="KW-0862">Zinc</keyword>
<feature type="compositionally biased region" description="Polar residues" evidence="5">
    <location>
        <begin position="20"/>
        <end position="39"/>
    </location>
</feature>
<evidence type="ECO:0000313" key="8">
    <source>
        <dbReference type="Proteomes" id="UP000218811"/>
    </source>
</evidence>
<dbReference type="SUPFAM" id="SSF140125">
    <property type="entry name" value="Rabenosyn-5 Rab-binding domain-like"/>
    <property type="match status" value="1"/>
</dbReference>
<feature type="region of interest" description="Disordered" evidence="5">
    <location>
        <begin position="107"/>
        <end position="403"/>
    </location>
</feature>